<organism evidence="2 3">
    <name type="scientific">Colletotrichum limetticola</name>
    <dbReference type="NCBI Taxonomy" id="1209924"/>
    <lineage>
        <taxon>Eukaryota</taxon>
        <taxon>Fungi</taxon>
        <taxon>Dikarya</taxon>
        <taxon>Ascomycota</taxon>
        <taxon>Pezizomycotina</taxon>
        <taxon>Sordariomycetes</taxon>
        <taxon>Hypocreomycetidae</taxon>
        <taxon>Glomerellales</taxon>
        <taxon>Glomerellaceae</taxon>
        <taxon>Colletotrichum</taxon>
        <taxon>Colletotrichum acutatum species complex</taxon>
    </lineage>
</organism>
<evidence type="ECO:0000313" key="3">
    <source>
        <dbReference type="Proteomes" id="UP001169217"/>
    </source>
</evidence>
<comment type="caution">
    <text evidence="2">The sequence shown here is derived from an EMBL/GenBank/DDBJ whole genome shotgun (WGS) entry which is preliminary data.</text>
</comment>
<dbReference type="EMBL" id="JARUPT010000071">
    <property type="protein sequence ID" value="KAK0379254.1"/>
    <property type="molecule type" value="Genomic_DNA"/>
</dbReference>
<accession>A0ABQ9Q649</accession>
<protein>
    <submittedName>
        <fullName evidence="2">Uncharacterized protein</fullName>
    </submittedName>
</protein>
<reference evidence="2" key="1">
    <citation type="submission" date="2023-04" db="EMBL/GenBank/DDBJ databases">
        <title>Colletotrichum limetticola genome sequence.</title>
        <authorList>
            <person name="Baroncelli R."/>
        </authorList>
    </citation>
    <scope>NUCLEOTIDE SEQUENCE</scope>
    <source>
        <strain evidence="2">KLA-Anderson</strain>
    </source>
</reference>
<sequence>MPTHSALRCVVNCGLRTAYCTWRLANARFVRAPVSGISVRTDWTGRDVRFGTKEVVEVSKSSKARASRIPMVIPSHPVSFSLSLISSNSPSHPSRPSIHPSNPSTFLTHLTANASPTDPSTPPSEAAPSISSGCCSHFLAVPDCLIPIRVKR</sequence>
<evidence type="ECO:0000256" key="1">
    <source>
        <dbReference type="SAM" id="MobiDB-lite"/>
    </source>
</evidence>
<feature type="compositionally biased region" description="Low complexity" evidence="1">
    <location>
        <begin position="91"/>
        <end position="104"/>
    </location>
</feature>
<feature type="region of interest" description="Disordered" evidence="1">
    <location>
        <begin position="91"/>
        <end position="128"/>
    </location>
</feature>
<name>A0ABQ9Q649_9PEZI</name>
<dbReference type="Proteomes" id="UP001169217">
    <property type="component" value="Unassembled WGS sequence"/>
</dbReference>
<gene>
    <name evidence="2" type="ORF">CLIM01_03383</name>
</gene>
<evidence type="ECO:0000313" key="2">
    <source>
        <dbReference type="EMBL" id="KAK0379254.1"/>
    </source>
</evidence>
<feature type="compositionally biased region" description="Polar residues" evidence="1">
    <location>
        <begin position="105"/>
        <end position="118"/>
    </location>
</feature>
<proteinExistence type="predicted"/>
<keyword evidence="3" id="KW-1185">Reference proteome</keyword>